<accession>A0A383C4M9</accession>
<feature type="domain" description="Conserved virulence factor B first S1" evidence="1">
    <location>
        <begin position="4"/>
        <end position="56"/>
    </location>
</feature>
<dbReference type="EMBL" id="UINC01205407">
    <property type="protein sequence ID" value="SVE26568.1"/>
    <property type="molecule type" value="Genomic_DNA"/>
</dbReference>
<dbReference type="InterPro" id="IPR039566">
    <property type="entry name" value="CvfB_S1_st"/>
</dbReference>
<reference evidence="2" key="1">
    <citation type="submission" date="2018-05" db="EMBL/GenBank/DDBJ databases">
        <authorList>
            <person name="Lanie J.A."/>
            <person name="Ng W.-L."/>
            <person name="Kazmierczak K.M."/>
            <person name="Andrzejewski T.M."/>
            <person name="Davidsen T.M."/>
            <person name="Wayne K.J."/>
            <person name="Tettelin H."/>
            <person name="Glass J.I."/>
            <person name="Rusch D."/>
            <person name="Podicherti R."/>
            <person name="Tsui H.-C.T."/>
            <person name="Winkler M.E."/>
        </authorList>
    </citation>
    <scope>NUCLEOTIDE SEQUENCE</scope>
</reference>
<gene>
    <name evidence="2" type="ORF">METZ01_LOCUS479422</name>
</gene>
<protein>
    <recommendedName>
        <fullName evidence="1">Conserved virulence factor B first S1 domain-containing protein</fullName>
    </recommendedName>
</protein>
<organism evidence="2">
    <name type="scientific">marine metagenome</name>
    <dbReference type="NCBI Taxonomy" id="408172"/>
    <lineage>
        <taxon>unclassified sequences</taxon>
        <taxon>metagenomes</taxon>
        <taxon>ecological metagenomes</taxon>
    </lineage>
</organism>
<dbReference type="InterPro" id="IPR014464">
    <property type="entry name" value="CvfB_fam"/>
</dbReference>
<dbReference type="PANTHER" id="PTHR37296:SF1">
    <property type="entry name" value="CONSERVED VIRULENCE FACTOR B"/>
    <property type="match status" value="1"/>
</dbReference>
<dbReference type="Pfam" id="PF13509">
    <property type="entry name" value="S1_2"/>
    <property type="match status" value="1"/>
</dbReference>
<dbReference type="PANTHER" id="PTHR37296">
    <property type="entry name" value="CONSERVED VIRULENCE FACTOR B"/>
    <property type="match status" value="1"/>
</dbReference>
<evidence type="ECO:0000259" key="1">
    <source>
        <dbReference type="Pfam" id="PF13509"/>
    </source>
</evidence>
<proteinExistence type="predicted"/>
<feature type="non-terminal residue" evidence="2">
    <location>
        <position position="57"/>
    </location>
</feature>
<sequence>MINVGQINNLEVVKIADFGVFLDAGEFGTTLLPKRFAPEGVELGHFVDVFLYFDSEI</sequence>
<evidence type="ECO:0000313" key="2">
    <source>
        <dbReference type="EMBL" id="SVE26568.1"/>
    </source>
</evidence>
<dbReference type="AlphaFoldDB" id="A0A383C4M9"/>
<name>A0A383C4M9_9ZZZZ</name>